<sequence length="287" mass="32353">MAQSMGMTDPIKDSGENHEHDVDHGEYEPRLPPIDFDRALARAKAEDDVQTIFFINFPLQLEGDAKKALQELMDLVQSWQAWSTTQVEGKVQQQIDAGKLQQDSLARGSYRANVFEYLMRQLTWLAKTFAQNMSKHIAVNKAEFHTEILAAVLEGYAVPASVFNSLEKVMKKISDGIKLSSSRTANTQQYWIMLTKYNEQPITGTTQAGRVITSKPNVRTVTRVIQFQVSQEAREYAVNKSSVESVKFDLNFNPKIFARIPQEIDQKQIATGIELIQKGTIDVAISP</sequence>
<accession>A0ABR1VRU4</accession>
<evidence type="ECO:0000313" key="2">
    <source>
        <dbReference type="EMBL" id="KAK8073937.1"/>
    </source>
</evidence>
<dbReference type="EMBL" id="JAQQWL010000005">
    <property type="protein sequence ID" value="KAK8073937.1"/>
    <property type="molecule type" value="Genomic_DNA"/>
</dbReference>
<name>A0ABR1VRU4_9PEZI</name>
<protein>
    <submittedName>
        <fullName evidence="2">Uncharacterized protein</fullName>
    </submittedName>
</protein>
<organism evidence="2 3">
    <name type="scientific">Apiospora phragmitis</name>
    <dbReference type="NCBI Taxonomy" id="2905665"/>
    <lineage>
        <taxon>Eukaryota</taxon>
        <taxon>Fungi</taxon>
        <taxon>Dikarya</taxon>
        <taxon>Ascomycota</taxon>
        <taxon>Pezizomycotina</taxon>
        <taxon>Sordariomycetes</taxon>
        <taxon>Xylariomycetidae</taxon>
        <taxon>Amphisphaeriales</taxon>
        <taxon>Apiosporaceae</taxon>
        <taxon>Apiospora</taxon>
    </lineage>
</organism>
<dbReference type="Proteomes" id="UP001480595">
    <property type="component" value="Unassembled WGS sequence"/>
</dbReference>
<reference evidence="2 3" key="1">
    <citation type="submission" date="2023-01" db="EMBL/GenBank/DDBJ databases">
        <title>Analysis of 21 Apiospora genomes using comparative genomics revels a genus with tremendous synthesis potential of carbohydrate active enzymes and secondary metabolites.</title>
        <authorList>
            <person name="Sorensen T."/>
        </authorList>
    </citation>
    <scope>NUCLEOTIDE SEQUENCE [LARGE SCALE GENOMIC DNA]</scope>
    <source>
        <strain evidence="2 3">CBS 135458</strain>
    </source>
</reference>
<proteinExistence type="predicted"/>
<evidence type="ECO:0000256" key="1">
    <source>
        <dbReference type="SAM" id="MobiDB-lite"/>
    </source>
</evidence>
<keyword evidence="3" id="KW-1185">Reference proteome</keyword>
<feature type="region of interest" description="Disordered" evidence="1">
    <location>
        <begin position="1"/>
        <end position="29"/>
    </location>
</feature>
<gene>
    <name evidence="2" type="ORF">PG994_004836</name>
</gene>
<evidence type="ECO:0000313" key="3">
    <source>
        <dbReference type="Proteomes" id="UP001480595"/>
    </source>
</evidence>
<dbReference type="GeneID" id="92089308"/>
<dbReference type="RefSeq" id="XP_066718412.1">
    <property type="nucleotide sequence ID" value="XM_066856245.1"/>
</dbReference>
<comment type="caution">
    <text evidence="2">The sequence shown here is derived from an EMBL/GenBank/DDBJ whole genome shotgun (WGS) entry which is preliminary data.</text>
</comment>
<feature type="compositionally biased region" description="Basic and acidic residues" evidence="1">
    <location>
        <begin position="10"/>
        <end position="29"/>
    </location>
</feature>